<proteinExistence type="predicted"/>
<dbReference type="InterPro" id="IPR029063">
    <property type="entry name" value="SAM-dependent_MTases_sf"/>
</dbReference>
<dbReference type="PANTHER" id="PTHR12049">
    <property type="entry name" value="PROTEIN ARGININE METHYLTRANSFERASE NDUFAF7, MITOCHONDRIAL"/>
    <property type="match status" value="1"/>
</dbReference>
<dbReference type="Pfam" id="PF02636">
    <property type="entry name" value="Methyltransf_28"/>
    <property type="match status" value="1"/>
</dbReference>
<dbReference type="Proteomes" id="UP000316649">
    <property type="component" value="Unassembled WGS sequence"/>
</dbReference>
<dbReference type="OrthoDB" id="9794208at2"/>
<dbReference type="RefSeq" id="WP_144357307.1">
    <property type="nucleotide sequence ID" value="NZ_VMNH01000003.1"/>
</dbReference>
<keyword evidence="1 3" id="KW-0489">Methyltransferase</keyword>
<keyword evidence="4" id="KW-1185">Reference proteome</keyword>
<dbReference type="GO" id="GO:0032259">
    <property type="term" value="P:methylation"/>
    <property type="evidence" value="ECO:0007669"/>
    <property type="project" value="UniProtKB-KW"/>
</dbReference>
<dbReference type="Gene3D" id="3.40.50.12710">
    <property type="match status" value="1"/>
</dbReference>
<name>A0A558DNU7_9GAMM</name>
<dbReference type="InterPro" id="IPR038375">
    <property type="entry name" value="NDUFAF7_sf"/>
</dbReference>
<protein>
    <submittedName>
        <fullName evidence="3">SAM-dependent methyltransferase</fullName>
    </submittedName>
</protein>
<evidence type="ECO:0000256" key="2">
    <source>
        <dbReference type="ARBA" id="ARBA00022679"/>
    </source>
</evidence>
<evidence type="ECO:0000313" key="3">
    <source>
        <dbReference type="EMBL" id="TVO78461.1"/>
    </source>
</evidence>
<organism evidence="3 4">
    <name type="scientific">Sedimenticola selenatireducens</name>
    <dbReference type="NCBI Taxonomy" id="191960"/>
    <lineage>
        <taxon>Bacteria</taxon>
        <taxon>Pseudomonadati</taxon>
        <taxon>Pseudomonadota</taxon>
        <taxon>Gammaproteobacteria</taxon>
        <taxon>Chromatiales</taxon>
        <taxon>Sedimenticolaceae</taxon>
        <taxon>Sedimenticola</taxon>
    </lineage>
</organism>
<reference evidence="3 4" key="1">
    <citation type="submission" date="2019-07" db="EMBL/GenBank/DDBJ databases">
        <title>The pathways for chlorine oxyanion respiration interact through the shared metabolite chlorate.</title>
        <authorList>
            <person name="Barnum T.P."/>
            <person name="Cheng Y."/>
            <person name="Hill K.A."/>
            <person name="Lucas L.N."/>
            <person name="Carlson H.K."/>
            <person name="Coates J.D."/>
        </authorList>
    </citation>
    <scope>NUCLEOTIDE SEQUENCE [LARGE SCALE GENOMIC DNA]</scope>
    <source>
        <strain evidence="3 4">BK-1</strain>
    </source>
</reference>
<comment type="caution">
    <text evidence="3">The sequence shown here is derived from an EMBL/GenBank/DDBJ whole genome shotgun (WGS) entry which is preliminary data.</text>
</comment>
<dbReference type="PANTHER" id="PTHR12049:SF7">
    <property type="entry name" value="PROTEIN ARGININE METHYLTRANSFERASE NDUFAF7, MITOCHONDRIAL"/>
    <property type="match status" value="1"/>
</dbReference>
<keyword evidence="2 3" id="KW-0808">Transferase</keyword>
<gene>
    <name evidence="3" type="ORF">FHP88_02010</name>
</gene>
<dbReference type="AlphaFoldDB" id="A0A558DNU7"/>
<dbReference type="EMBL" id="VMNH01000003">
    <property type="protein sequence ID" value="TVO78461.1"/>
    <property type="molecule type" value="Genomic_DNA"/>
</dbReference>
<evidence type="ECO:0000256" key="1">
    <source>
        <dbReference type="ARBA" id="ARBA00022603"/>
    </source>
</evidence>
<evidence type="ECO:0000313" key="4">
    <source>
        <dbReference type="Proteomes" id="UP000316649"/>
    </source>
</evidence>
<dbReference type="GO" id="GO:0035243">
    <property type="term" value="F:protein-arginine omega-N symmetric methyltransferase activity"/>
    <property type="evidence" value="ECO:0007669"/>
    <property type="project" value="TreeGrafter"/>
</dbReference>
<sequence length="402" mass="44558">MNDRITPRAAEAVVAQLPIPDADAQQHSLNLVSLIRDEIAAAGGKLAFDRYMELALYAPGLGYYTAGARKFGEAGDFITAPEISPLFAQCLATQCGDLLQGMPQGEILEVGAGSGALAADLLLALEERGALPSRYRILDLSPDLQQRQQQTLAQRVPHLLDRIEWLTTFPEAGFSGVVIANELLDAMPVHRFRIASGEILEQYVTWQGEQFQLIWAQPTSPHFEQRVADLLQSVDVLDDLESEINLRAAPWLSSLKDSMREGLVLLIDYGHSRAEYYHVSRNRGTLMCHYRHRAHPDPLVYPGLQDITAHVDFTAIAEAAQAAGFDVAGYTTQAYFLLGSGLEHLVAASDPNDVETHMTLVQGIKKLTLPTEMGERFKVLGLTREWNHSLRGFAMRDMRERL</sequence>
<accession>A0A558DNU7</accession>
<dbReference type="InterPro" id="IPR003788">
    <property type="entry name" value="NDUFAF7"/>
</dbReference>
<dbReference type="SUPFAM" id="SSF53335">
    <property type="entry name" value="S-adenosyl-L-methionine-dependent methyltransferases"/>
    <property type="match status" value="1"/>
</dbReference>